<gene>
    <name evidence="2" type="ORF">FSB73_09105</name>
</gene>
<name>A0A5B8VJZ5_9BACT</name>
<feature type="chain" id="PRO_5022872947" description="DUF4468 domain-containing protein" evidence="1">
    <location>
        <begin position="24"/>
        <end position="189"/>
    </location>
</feature>
<sequence>MKRIIVFFAVSLSLLMATATAHAQFIRENAFRLPIIAGEVTFIQNDTASALYADDFYPIAKTWITQNFPTAKFAQEKNQGDDQLETSISFKIDDQHRQAPLYYQGTLHLKWKDQVIQIKLDELSYTPGHPKGKSKKNAGVTNVSFQVKQQVLSGADKLYPHTWDSLNEYGAALLEDFSHYIQSSAKQML</sequence>
<dbReference type="EMBL" id="CP042434">
    <property type="protein sequence ID" value="QEC71800.1"/>
    <property type="molecule type" value="Genomic_DNA"/>
</dbReference>
<protein>
    <recommendedName>
        <fullName evidence="4">DUF4468 domain-containing protein</fullName>
    </recommendedName>
</protein>
<accession>A0A5B8VJZ5</accession>
<proteinExistence type="predicted"/>
<evidence type="ECO:0000313" key="3">
    <source>
        <dbReference type="Proteomes" id="UP000321291"/>
    </source>
</evidence>
<feature type="signal peptide" evidence="1">
    <location>
        <begin position="1"/>
        <end position="23"/>
    </location>
</feature>
<dbReference type="OrthoDB" id="662121at2"/>
<dbReference type="RefSeq" id="WP_146781177.1">
    <property type="nucleotide sequence ID" value="NZ_CP042434.1"/>
</dbReference>
<evidence type="ECO:0000313" key="2">
    <source>
        <dbReference type="EMBL" id="QEC71800.1"/>
    </source>
</evidence>
<reference evidence="2 3" key="1">
    <citation type="journal article" date="2017" name="Int. J. Syst. Evol. Microbiol.">
        <title>Arachidicoccus ginsenosidivorans sp. nov., with ginsenoside-converting activity isolated from ginseng cultivating soil.</title>
        <authorList>
            <person name="Siddiqi M.Z."/>
            <person name="Aslam Z."/>
            <person name="Im W.T."/>
        </authorList>
    </citation>
    <scope>NUCLEOTIDE SEQUENCE [LARGE SCALE GENOMIC DNA]</scope>
    <source>
        <strain evidence="2 3">Gsoil 809</strain>
    </source>
</reference>
<evidence type="ECO:0000256" key="1">
    <source>
        <dbReference type="SAM" id="SignalP"/>
    </source>
</evidence>
<keyword evidence="1" id="KW-0732">Signal</keyword>
<dbReference type="Proteomes" id="UP000321291">
    <property type="component" value="Chromosome"/>
</dbReference>
<organism evidence="2 3">
    <name type="scientific">Arachidicoccus ginsenosidivorans</name>
    <dbReference type="NCBI Taxonomy" id="496057"/>
    <lineage>
        <taxon>Bacteria</taxon>
        <taxon>Pseudomonadati</taxon>
        <taxon>Bacteroidota</taxon>
        <taxon>Chitinophagia</taxon>
        <taxon>Chitinophagales</taxon>
        <taxon>Chitinophagaceae</taxon>
        <taxon>Arachidicoccus</taxon>
    </lineage>
</organism>
<dbReference type="AlphaFoldDB" id="A0A5B8VJZ5"/>
<keyword evidence="3" id="KW-1185">Reference proteome</keyword>
<dbReference type="KEGG" id="agi:FSB73_09105"/>
<evidence type="ECO:0008006" key="4">
    <source>
        <dbReference type="Google" id="ProtNLM"/>
    </source>
</evidence>